<dbReference type="RefSeq" id="WP_386274289.1">
    <property type="nucleotide sequence ID" value="NZ_JBHSIJ010000002.1"/>
</dbReference>
<accession>A0ABW2SXA0</accession>
<dbReference type="InterPro" id="IPR051917">
    <property type="entry name" value="Transposase-Integrase"/>
</dbReference>
<keyword evidence="4" id="KW-0238">DNA-binding</keyword>
<keyword evidence="5" id="KW-0233">DNA recombination</keyword>
<name>A0ABW2SXA0_9ACTN</name>
<reference evidence="9" key="2">
    <citation type="journal article" date="2019" name="Int. J. Syst. Evol. Microbiol.">
        <title>The Global Catalogue of Microorganisms (GCM) 10K type strain sequencing project: providing services to taxonomists for standard genome sequencing and annotation.</title>
        <authorList>
            <consortium name="The Broad Institute Genomics Platform"/>
            <consortium name="The Broad Institute Genome Sequencing Center for Infectious Disease"/>
            <person name="Wu L."/>
            <person name="Ma J."/>
        </authorList>
    </citation>
    <scope>NUCLEOTIDE SEQUENCE [LARGE SCALE GENOMIC DNA]</scope>
    <source>
        <strain evidence="9">JCM 10083</strain>
    </source>
</reference>
<evidence type="ECO:0000256" key="4">
    <source>
        <dbReference type="ARBA" id="ARBA00023125"/>
    </source>
</evidence>
<dbReference type="InterPro" id="IPR001598">
    <property type="entry name" value="Transposase_IS30_CS"/>
</dbReference>
<dbReference type="SUPFAM" id="SSF53098">
    <property type="entry name" value="Ribonuclease H-like"/>
    <property type="match status" value="1"/>
</dbReference>
<evidence type="ECO:0000313" key="7">
    <source>
        <dbReference type="EMBL" id="MFC7600120.1"/>
    </source>
</evidence>
<comment type="caution">
    <text evidence="8">The sequence shown here is derived from an EMBL/GenBank/DDBJ whole genome shotgun (WGS) entry which is preliminary data.</text>
</comment>
<comment type="similarity">
    <text evidence="2">Belongs to the transposase IS30 family.</text>
</comment>
<dbReference type="InterPro" id="IPR012337">
    <property type="entry name" value="RNaseH-like_sf"/>
</dbReference>
<evidence type="ECO:0000256" key="2">
    <source>
        <dbReference type="ARBA" id="ARBA00006363"/>
    </source>
</evidence>
<keyword evidence="9" id="KW-1185">Reference proteome</keyword>
<evidence type="ECO:0000313" key="9">
    <source>
        <dbReference type="Proteomes" id="UP001596514"/>
    </source>
</evidence>
<evidence type="ECO:0000256" key="3">
    <source>
        <dbReference type="ARBA" id="ARBA00022578"/>
    </source>
</evidence>
<dbReference type="Proteomes" id="UP001596514">
    <property type="component" value="Unassembled WGS sequence"/>
</dbReference>
<protein>
    <submittedName>
        <fullName evidence="8">IS30 family transposase</fullName>
    </submittedName>
</protein>
<dbReference type="PANTHER" id="PTHR10948">
    <property type="entry name" value="TRANSPOSASE"/>
    <property type="match status" value="1"/>
</dbReference>
<evidence type="ECO:0000259" key="6">
    <source>
        <dbReference type="PROSITE" id="PS50994"/>
    </source>
</evidence>
<dbReference type="InterPro" id="IPR025246">
    <property type="entry name" value="IS30-like_HTH"/>
</dbReference>
<dbReference type="PANTHER" id="PTHR10948:SF23">
    <property type="entry name" value="TRANSPOSASE INSI FOR INSERTION SEQUENCE ELEMENT IS30A-RELATED"/>
    <property type="match status" value="1"/>
</dbReference>
<feature type="domain" description="Integrase catalytic" evidence="6">
    <location>
        <begin position="191"/>
        <end position="354"/>
    </location>
</feature>
<dbReference type="Pfam" id="PF13936">
    <property type="entry name" value="HTH_38"/>
    <property type="match status" value="1"/>
</dbReference>
<dbReference type="InterPro" id="IPR001584">
    <property type="entry name" value="Integrase_cat-core"/>
</dbReference>
<dbReference type="Gene3D" id="1.10.10.60">
    <property type="entry name" value="Homeodomain-like"/>
    <property type="match status" value="1"/>
</dbReference>
<organism evidence="8 9">
    <name type="scientific">Streptosporangium amethystogenes subsp. fukuiense</name>
    <dbReference type="NCBI Taxonomy" id="698418"/>
    <lineage>
        <taxon>Bacteria</taxon>
        <taxon>Bacillati</taxon>
        <taxon>Actinomycetota</taxon>
        <taxon>Actinomycetes</taxon>
        <taxon>Streptosporangiales</taxon>
        <taxon>Streptosporangiaceae</taxon>
        <taxon>Streptosporangium</taxon>
    </lineage>
</organism>
<sequence length="356" mass="40654">MGRKTGYRWRAENGGLPPARLAETARSSRFLSLLERQRIATLRAQGLGVRVIAERLGRSPSTISRELRRNTLQHDRGVYDGDLAHVRARQRARRPRQGRLLADGDLRAEVQAKLELEWSPEQIAAYLRRSRPDRPSWHICHETIYRALYQGGKGGLSRKLTRRLRTGRPLRKRRRRSNRRSPRFIAPALLIGGRPSVVEQRQRVGDWEGDLITGRLNQSAIATLVDRKSRYVRLVALPIRHDAQAVRDGLIAVLLDMPPSVRLTLTWDQGAEMAHHDQIAAYLNEGVFFAQPGSPWQRGTNENTNGLLRQYFPKRTDLSVHTAADLRAVEERLNTRPRKTLGWRTPADIFDQALAL</sequence>
<evidence type="ECO:0000313" key="8">
    <source>
        <dbReference type="EMBL" id="MFC7600723.1"/>
    </source>
</evidence>
<comment type="function">
    <text evidence="1">Required for the transposition of the insertion element.</text>
</comment>
<keyword evidence="3" id="KW-0815">Transposition</keyword>
<dbReference type="EMBL" id="JBHTEE010000001">
    <property type="protein sequence ID" value="MFC7600723.1"/>
    <property type="molecule type" value="Genomic_DNA"/>
</dbReference>
<dbReference type="Pfam" id="PF00665">
    <property type="entry name" value="rve"/>
    <property type="match status" value="1"/>
</dbReference>
<reference evidence="8" key="3">
    <citation type="submission" date="2024-09" db="EMBL/GenBank/DDBJ databases">
        <authorList>
            <person name="Sun Q."/>
            <person name="Mori K."/>
        </authorList>
    </citation>
    <scope>NUCLEOTIDE SEQUENCE</scope>
    <source>
        <strain evidence="8">JCM 10083</strain>
    </source>
</reference>
<dbReference type="NCBIfam" id="NF033563">
    <property type="entry name" value="transpos_IS30"/>
    <property type="match status" value="1"/>
</dbReference>
<reference evidence="8" key="1">
    <citation type="journal article" date="2014" name="Int. J. Syst. Evol. Microbiol.">
        <title>Complete genome of a new Firmicutes species belonging to the dominant human colonic microbiota ('Ruminococcus bicirculans') reveals two chromosomes and a selective capacity to utilize plant glucans.</title>
        <authorList>
            <consortium name="NISC Comparative Sequencing Program"/>
            <person name="Wegmann U."/>
            <person name="Louis P."/>
            <person name="Goesmann A."/>
            <person name="Henrissat B."/>
            <person name="Duncan S.H."/>
            <person name="Flint H.J."/>
        </authorList>
    </citation>
    <scope>NUCLEOTIDE SEQUENCE</scope>
    <source>
        <strain evidence="8">JCM 10083</strain>
    </source>
</reference>
<dbReference type="PROSITE" id="PS01043">
    <property type="entry name" value="TRANSPOSASE_IS30"/>
    <property type="match status" value="1"/>
</dbReference>
<dbReference type="InterPro" id="IPR036397">
    <property type="entry name" value="RNaseH_sf"/>
</dbReference>
<evidence type="ECO:0000256" key="1">
    <source>
        <dbReference type="ARBA" id="ARBA00002190"/>
    </source>
</evidence>
<dbReference type="Gene3D" id="3.30.420.10">
    <property type="entry name" value="Ribonuclease H-like superfamily/Ribonuclease H"/>
    <property type="match status" value="1"/>
</dbReference>
<dbReference type="InterPro" id="IPR053392">
    <property type="entry name" value="Transposase_IS30-like"/>
</dbReference>
<dbReference type="PROSITE" id="PS50994">
    <property type="entry name" value="INTEGRASE"/>
    <property type="match status" value="1"/>
</dbReference>
<evidence type="ECO:0000256" key="5">
    <source>
        <dbReference type="ARBA" id="ARBA00023172"/>
    </source>
</evidence>
<proteinExistence type="inferred from homology"/>
<gene>
    <name evidence="7" type="ORF">ACFQVD_08365</name>
    <name evidence="8" type="ORF">ACFQVD_11515</name>
</gene>
<dbReference type="EMBL" id="JBHTEE010000001">
    <property type="protein sequence ID" value="MFC7600120.1"/>
    <property type="molecule type" value="Genomic_DNA"/>
</dbReference>